<proteinExistence type="predicted"/>
<dbReference type="RefSeq" id="WP_091799328.1">
    <property type="nucleotide sequence ID" value="NZ_CP016353.1"/>
</dbReference>
<evidence type="ECO:0000313" key="2">
    <source>
        <dbReference type="Proteomes" id="UP000199494"/>
    </source>
</evidence>
<dbReference type="OrthoDB" id="5186521at2"/>
<gene>
    <name evidence="1" type="ORF">SAMN05421630_102115</name>
</gene>
<keyword evidence="2" id="KW-1185">Reference proteome</keyword>
<protein>
    <submittedName>
        <fullName evidence="1">Uncharacterized protein</fullName>
    </submittedName>
</protein>
<dbReference type="NCBIfam" id="NF033218">
    <property type="entry name" value="anchor_AmaP"/>
    <property type="match status" value="1"/>
</dbReference>
<dbReference type="STRING" id="530584.SAMN05421630_102115"/>
<name>A0A222VKY3_9PSEU</name>
<sequence length="200" mass="21994">MTKSVSAKAVARSYRTERALTLTVGVLALLLGAGVSALGLGWFGTYRAQRPVLDPIALDWLGRQQPTVLRVLVIVVGVVLLGFGLWWFVRSLSPERHPNIELDRGEGTSLTVTSGAVTHAIEADAERIDGVDRARVHVVGDREDPALRLHLWLREGTDLRQVWADVDDSVLTRAREALGVRTLPTAVRLELGAARRQRVR</sequence>
<dbReference type="AlphaFoldDB" id="A0A222VKY3"/>
<accession>A0A222VKY3</accession>
<dbReference type="EMBL" id="FMZE01000002">
    <property type="protein sequence ID" value="SDC44042.1"/>
    <property type="molecule type" value="Genomic_DNA"/>
</dbReference>
<evidence type="ECO:0000313" key="1">
    <source>
        <dbReference type="EMBL" id="SDC44042.1"/>
    </source>
</evidence>
<organism evidence="1 2">
    <name type="scientific">Prauserella marina</name>
    <dbReference type="NCBI Taxonomy" id="530584"/>
    <lineage>
        <taxon>Bacteria</taxon>
        <taxon>Bacillati</taxon>
        <taxon>Actinomycetota</taxon>
        <taxon>Actinomycetes</taxon>
        <taxon>Pseudonocardiales</taxon>
        <taxon>Pseudonocardiaceae</taxon>
        <taxon>Prauserella</taxon>
    </lineage>
</organism>
<reference evidence="1 2" key="1">
    <citation type="submission" date="2016-10" db="EMBL/GenBank/DDBJ databases">
        <authorList>
            <person name="de Groot N.N."/>
        </authorList>
    </citation>
    <scope>NUCLEOTIDE SEQUENCE [LARGE SCALE GENOMIC DNA]</scope>
    <source>
        <strain evidence="1 2">CGMCC 4.5506</strain>
    </source>
</reference>
<dbReference type="Proteomes" id="UP000199494">
    <property type="component" value="Unassembled WGS sequence"/>
</dbReference>
<dbReference type="KEGG" id="pmad:BAY61_05555"/>